<protein>
    <recommendedName>
        <fullName evidence="1">Tsg C-terminal domain-containing protein</fullName>
    </recommendedName>
</protein>
<dbReference type="EMBL" id="CABPRJ010001433">
    <property type="protein sequence ID" value="VVC36414.1"/>
    <property type="molecule type" value="Genomic_DNA"/>
</dbReference>
<dbReference type="GO" id="GO:0005615">
    <property type="term" value="C:extracellular space"/>
    <property type="evidence" value="ECO:0007669"/>
    <property type="project" value="TreeGrafter"/>
</dbReference>
<dbReference type="InterPro" id="IPR057726">
    <property type="entry name" value="Tsg_C"/>
</dbReference>
<feature type="domain" description="Tsg C-terminal" evidence="1">
    <location>
        <begin position="18"/>
        <end position="147"/>
    </location>
</feature>
<dbReference type="PANTHER" id="PTHR12312">
    <property type="entry name" value="TWISTED GASTRULATION PROTEIN HOMOLOG 1-A-RELATED"/>
    <property type="match status" value="1"/>
</dbReference>
<dbReference type="InterPro" id="IPR006761">
    <property type="entry name" value="Tsg"/>
</dbReference>
<name>A0A5E4MYE7_9HEMI</name>
<evidence type="ECO:0000313" key="3">
    <source>
        <dbReference type="Proteomes" id="UP000325440"/>
    </source>
</evidence>
<dbReference type="Pfam" id="PF04668">
    <property type="entry name" value="Tsg"/>
    <property type="match status" value="1"/>
</dbReference>
<accession>A0A5E4MYE7</accession>
<dbReference type="Proteomes" id="UP000325440">
    <property type="component" value="Unassembled WGS sequence"/>
</dbReference>
<evidence type="ECO:0000313" key="2">
    <source>
        <dbReference type="EMBL" id="VVC36414.1"/>
    </source>
</evidence>
<dbReference type="PANTHER" id="PTHR12312:SF16">
    <property type="entry name" value="TWISTED GASTRULATION PROTEIN HOMOLOG 1-A-RELATED"/>
    <property type="match status" value="1"/>
</dbReference>
<proteinExistence type="predicted"/>
<dbReference type="OrthoDB" id="10037323at2759"/>
<reference evidence="2 3" key="1">
    <citation type="submission" date="2019-08" db="EMBL/GenBank/DDBJ databases">
        <authorList>
            <person name="Alioto T."/>
            <person name="Alioto T."/>
            <person name="Gomez Garrido J."/>
        </authorList>
    </citation>
    <scope>NUCLEOTIDE SEQUENCE [LARGE SCALE GENOMIC DNA]</scope>
</reference>
<gene>
    <name evidence="2" type="ORF">CINCED_3A005110</name>
</gene>
<organism evidence="2 3">
    <name type="scientific">Cinara cedri</name>
    <dbReference type="NCBI Taxonomy" id="506608"/>
    <lineage>
        <taxon>Eukaryota</taxon>
        <taxon>Metazoa</taxon>
        <taxon>Ecdysozoa</taxon>
        <taxon>Arthropoda</taxon>
        <taxon>Hexapoda</taxon>
        <taxon>Insecta</taxon>
        <taxon>Pterygota</taxon>
        <taxon>Neoptera</taxon>
        <taxon>Paraneoptera</taxon>
        <taxon>Hemiptera</taxon>
        <taxon>Sternorrhyncha</taxon>
        <taxon>Aphidomorpha</taxon>
        <taxon>Aphidoidea</taxon>
        <taxon>Aphididae</taxon>
        <taxon>Lachninae</taxon>
        <taxon>Cinara</taxon>
    </lineage>
</organism>
<evidence type="ECO:0000259" key="1">
    <source>
        <dbReference type="Pfam" id="PF04668"/>
    </source>
</evidence>
<keyword evidence="3" id="KW-1185">Reference proteome</keyword>
<dbReference type="GO" id="GO:0030510">
    <property type="term" value="P:regulation of BMP signaling pathway"/>
    <property type="evidence" value="ECO:0007669"/>
    <property type="project" value="TreeGrafter"/>
</dbReference>
<dbReference type="AlphaFoldDB" id="A0A5E4MYE7"/>
<sequence length="173" mass="19810">MFYLLEMCPKPNVTTNALSKKSHVEDLPEPIMTLFYALVSEPDLQQRWESLTFPIDFDIEVFKPDFQKEIKLLQKNSAQEVAPMKDVITLNCSVVYMSKCLSWNKCKASCMSMGAKSYRWFHDGCCECVGDRCMNYGINESRCKLCPLKGAVLPTISEADYGDDEDEDEEMIQ</sequence>